<dbReference type="AlphaFoldDB" id="W7YEH3"/>
<dbReference type="eggNOG" id="COG3344">
    <property type="taxonomic scope" value="Bacteria"/>
</dbReference>
<evidence type="ECO:0000313" key="1">
    <source>
        <dbReference type="EMBL" id="GAF05878.1"/>
    </source>
</evidence>
<dbReference type="Proteomes" id="UP000019402">
    <property type="component" value="Unassembled WGS sequence"/>
</dbReference>
<keyword evidence="1" id="KW-0808">Transferase</keyword>
<protein>
    <submittedName>
        <fullName evidence="1">Retron-type reverse transcriptase</fullName>
    </submittedName>
</protein>
<keyword evidence="1" id="KW-0548">Nucleotidyltransferase</keyword>
<dbReference type="GO" id="GO:0003964">
    <property type="term" value="F:RNA-directed DNA polymerase activity"/>
    <property type="evidence" value="ECO:0007669"/>
    <property type="project" value="UniProtKB-KW"/>
</dbReference>
<reference evidence="1 2" key="1">
    <citation type="journal article" date="2014" name="Genome Announc.">
        <title>Draft Genome Sequence of Cytophaga fermentans JCM 21142T, a Facultative Anaerobe Isolated from Marine Mud.</title>
        <authorList>
            <person name="Starns D."/>
            <person name="Oshima K."/>
            <person name="Suda W."/>
            <person name="Iino T."/>
            <person name="Yuki M."/>
            <person name="Inoue J."/>
            <person name="Kitamura K."/>
            <person name="Iida T."/>
            <person name="Darby A."/>
            <person name="Hattori M."/>
            <person name="Ohkuma M."/>
        </authorList>
    </citation>
    <scope>NUCLEOTIDE SEQUENCE [LARGE SCALE GENOMIC DNA]</scope>
    <source>
        <strain evidence="1 2">JCM 21142</strain>
    </source>
</reference>
<keyword evidence="1" id="KW-0695">RNA-directed DNA polymerase</keyword>
<sequence length="114" mass="13374">MCLIRRWLRAPLEQDGILIKRRMGVPQGSPISPLLSNIILHELDSEMEKLKLPINKEKNGIRRPVNFQILGLGFVPIYRKGSKDKYQLIVTKKRWQSFRAKLKEETRKINPKLN</sequence>
<dbReference type="EMBL" id="BAMD01000144">
    <property type="protein sequence ID" value="GAF05878.1"/>
    <property type="molecule type" value="Genomic_DNA"/>
</dbReference>
<dbReference type="RefSeq" id="WP_027470430.1">
    <property type="nucleotide sequence ID" value="NZ_BAMD01000144.1"/>
</dbReference>
<evidence type="ECO:0000313" key="2">
    <source>
        <dbReference type="Proteomes" id="UP000019402"/>
    </source>
</evidence>
<organism evidence="1 2">
    <name type="scientific">Saccharicrinis fermentans DSM 9555 = JCM 21142</name>
    <dbReference type="NCBI Taxonomy" id="869213"/>
    <lineage>
        <taxon>Bacteria</taxon>
        <taxon>Pseudomonadati</taxon>
        <taxon>Bacteroidota</taxon>
        <taxon>Bacteroidia</taxon>
        <taxon>Marinilabiliales</taxon>
        <taxon>Marinilabiliaceae</taxon>
        <taxon>Saccharicrinis</taxon>
    </lineage>
</organism>
<dbReference type="OrthoDB" id="9780724at2"/>
<proteinExistence type="predicted"/>
<dbReference type="STRING" id="869213.GCA_000517085_00383"/>
<accession>W7YEH3</accession>
<dbReference type="SUPFAM" id="SSF56672">
    <property type="entry name" value="DNA/RNA polymerases"/>
    <property type="match status" value="1"/>
</dbReference>
<keyword evidence="2" id="KW-1185">Reference proteome</keyword>
<dbReference type="InterPro" id="IPR043502">
    <property type="entry name" value="DNA/RNA_pol_sf"/>
</dbReference>
<comment type="caution">
    <text evidence="1">The sequence shown here is derived from an EMBL/GenBank/DDBJ whole genome shotgun (WGS) entry which is preliminary data.</text>
</comment>
<name>W7YEH3_9BACT</name>
<gene>
    <name evidence="1" type="ORF">JCM21142_114636</name>
</gene>